<sequence length="121" mass="12430">MSRSSAGTKSSVLERAAVYFGRTFPLSNVLMYGTSGTSPGDPGDGTPACAPATAAAAVLGSFDPDGTPDEEGPAPRPTSPVLDGSPMPRLLADDESDKRFANPLSAMFTSGAKRFKIHPSL</sequence>
<feature type="region of interest" description="Disordered" evidence="1">
    <location>
        <begin position="32"/>
        <end position="51"/>
    </location>
</feature>
<reference evidence="2" key="1">
    <citation type="submission" date="2021-05" db="EMBL/GenBank/DDBJ databases">
        <authorList>
            <person name="Alioto T."/>
            <person name="Alioto T."/>
            <person name="Gomez Garrido J."/>
        </authorList>
    </citation>
    <scope>NUCLEOTIDE SEQUENCE</scope>
</reference>
<proteinExistence type="predicted"/>
<evidence type="ECO:0000313" key="2">
    <source>
        <dbReference type="EMBL" id="CAG6469564.1"/>
    </source>
</evidence>
<accession>A0A8D8B8K7</accession>
<feature type="compositionally biased region" description="Low complexity" evidence="1">
    <location>
        <begin position="33"/>
        <end position="51"/>
    </location>
</feature>
<organism evidence="2">
    <name type="scientific">Culex pipiens</name>
    <name type="common">House mosquito</name>
    <dbReference type="NCBI Taxonomy" id="7175"/>
    <lineage>
        <taxon>Eukaryota</taxon>
        <taxon>Metazoa</taxon>
        <taxon>Ecdysozoa</taxon>
        <taxon>Arthropoda</taxon>
        <taxon>Hexapoda</taxon>
        <taxon>Insecta</taxon>
        <taxon>Pterygota</taxon>
        <taxon>Neoptera</taxon>
        <taxon>Endopterygota</taxon>
        <taxon>Diptera</taxon>
        <taxon>Nematocera</taxon>
        <taxon>Culicoidea</taxon>
        <taxon>Culicidae</taxon>
        <taxon>Culicinae</taxon>
        <taxon>Culicini</taxon>
        <taxon>Culex</taxon>
        <taxon>Culex</taxon>
    </lineage>
</organism>
<dbReference type="EMBL" id="HBUE01063210">
    <property type="protein sequence ID" value="CAG6469564.1"/>
    <property type="molecule type" value="Transcribed_RNA"/>
</dbReference>
<protein>
    <submittedName>
        <fullName evidence="2">(northern house mosquito) hypothetical protein</fullName>
    </submittedName>
</protein>
<evidence type="ECO:0000256" key="1">
    <source>
        <dbReference type="SAM" id="MobiDB-lite"/>
    </source>
</evidence>
<dbReference type="AlphaFoldDB" id="A0A8D8B8K7"/>
<name>A0A8D8B8K7_CULPI</name>
<feature type="region of interest" description="Disordered" evidence="1">
    <location>
        <begin position="59"/>
        <end position="96"/>
    </location>
</feature>